<organism evidence="14 17">
    <name type="scientific">Rotaria socialis</name>
    <dbReference type="NCBI Taxonomy" id="392032"/>
    <lineage>
        <taxon>Eukaryota</taxon>
        <taxon>Metazoa</taxon>
        <taxon>Spiralia</taxon>
        <taxon>Gnathifera</taxon>
        <taxon>Rotifera</taxon>
        <taxon>Eurotatoria</taxon>
        <taxon>Bdelloidea</taxon>
        <taxon>Philodinida</taxon>
        <taxon>Philodinidae</taxon>
        <taxon>Rotaria</taxon>
    </lineage>
</organism>
<dbReference type="PIRSF" id="PIRSF000105">
    <property type="entry name" value="HCDH"/>
    <property type="match status" value="1"/>
</dbReference>
<keyword evidence="18" id="KW-1185">Reference proteome</keyword>
<evidence type="ECO:0000313" key="11">
    <source>
        <dbReference type="EMBL" id="CAF3753722.1"/>
    </source>
</evidence>
<dbReference type="PANTHER" id="PTHR48075:SF5">
    <property type="entry name" value="3-HYDROXYBUTYRYL-COA DEHYDROGENASE"/>
    <property type="match status" value="1"/>
</dbReference>
<dbReference type="Proteomes" id="UP000663862">
    <property type="component" value="Unassembled WGS sequence"/>
</dbReference>
<keyword evidence="2" id="KW-0560">Oxidoreductase</keyword>
<evidence type="ECO:0008006" key="19">
    <source>
        <dbReference type="Google" id="ProtNLM"/>
    </source>
</evidence>
<keyword evidence="4" id="KW-0472">Membrane</keyword>
<evidence type="ECO:0000313" key="18">
    <source>
        <dbReference type="Proteomes" id="UP000663873"/>
    </source>
</evidence>
<dbReference type="Proteomes" id="UP000663825">
    <property type="component" value="Unassembled WGS sequence"/>
</dbReference>
<evidence type="ECO:0000313" key="7">
    <source>
        <dbReference type="EMBL" id="CAF3202736.1"/>
    </source>
</evidence>
<dbReference type="Proteomes" id="UP000663851">
    <property type="component" value="Unassembled WGS sequence"/>
</dbReference>
<keyword evidence="4" id="KW-1133">Transmembrane helix</keyword>
<evidence type="ECO:0000313" key="14">
    <source>
        <dbReference type="EMBL" id="CAF4411764.1"/>
    </source>
</evidence>
<dbReference type="PROSITE" id="PS00067">
    <property type="entry name" value="3HCDH"/>
    <property type="match status" value="1"/>
</dbReference>
<evidence type="ECO:0000313" key="13">
    <source>
        <dbReference type="EMBL" id="CAF4411326.1"/>
    </source>
</evidence>
<feature type="domain" description="3-hydroxyacyl-CoA dehydrogenase C-terminal" evidence="5">
    <location>
        <begin position="194"/>
        <end position="292"/>
    </location>
</feature>
<dbReference type="EMBL" id="CAJNYU010001497">
    <property type="protein sequence ID" value="CAF3443256.1"/>
    <property type="molecule type" value="Genomic_DNA"/>
</dbReference>
<feature type="transmembrane region" description="Helical" evidence="4">
    <location>
        <begin position="12"/>
        <end position="33"/>
    </location>
</feature>
<sequence>MTNEESIFPTQIIVGVVGIGLMGSSITTCLLIAGHQVIAVAPIPIDLETAETRIHEHLARSFEQEICLEKPVYYLKNLTITEDYNCLKVTSLVIECTLEDITIKKQVYKNIENVVSNETIITSNTSAIPISLLQEEACVPSRFFGLHWAEPSHTTRFLEIICGNKSDQQKAEWLYQLSHHWAKEPTLVRKDIRGFITNRLMYALYREAFYLVENGYATVDDVDRACRNNAGYWMTLVGCFRWMDLTGIPAYHAVMRDLLPTLCNETEIPKLIDDIVKTGGKGILNGNGFYNYTPEEARLWRETFEEFSYDIRRLALKYPVDVVTRKLNVLEKKNETQD</sequence>
<dbReference type="OrthoDB" id="5958943at2759"/>
<dbReference type="Proteomes" id="UP000663848">
    <property type="component" value="Unassembled WGS sequence"/>
</dbReference>
<dbReference type="InterPro" id="IPR006176">
    <property type="entry name" value="3-OHacyl-CoA_DH_NAD-bd"/>
</dbReference>
<gene>
    <name evidence="9" type="ORF">FME351_LOCUS12832</name>
    <name evidence="11" type="ORF">GRG538_LOCUS31538</name>
    <name evidence="12" type="ORF">HFQ381_LOCUS11577</name>
    <name evidence="10" type="ORF">KIK155_LOCUS17228</name>
    <name evidence="7" type="ORF">LUA448_LOCUS2319</name>
    <name evidence="15" type="ORF">QYT958_LOCUS2689</name>
    <name evidence="8" type="ORF">TIS948_LOCUS15751</name>
    <name evidence="16" type="ORF">TOA249_LOCUS12458</name>
    <name evidence="14" type="ORF">TSG867_LOCUS13791</name>
    <name evidence="13" type="ORF">UJA718_LOCUS19840</name>
</gene>
<dbReference type="EMBL" id="CAJNYT010005534">
    <property type="protein sequence ID" value="CAF3753722.1"/>
    <property type="molecule type" value="Genomic_DNA"/>
</dbReference>
<evidence type="ECO:0000256" key="1">
    <source>
        <dbReference type="ARBA" id="ARBA00009463"/>
    </source>
</evidence>
<protein>
    <recommendedName>
        <fullName evidence="19">3-hydroxyacyl-CoA dehydrogenase</fullName>
    </recommendedName>
</protein>
<dbReference type="EMBL" id="CAJOBO010000671">
    <property type="protein sequence ID" value="CAF4269485.1"/>
    <property type="molecule type" value="Genomic_DNA"/>
</dbReference>
<dbReference type="EMBL" id="CAJOBQ010000747">
    <property type="protein sequence ID" value="CAF4411764.1"/>
    <property type="molecule type" value="Genomic_DNA"/>
</dbReference>
<dbReference type="GO" id="GO:0070403">
    <property type="term" value="F:NAD+ binding"/>
    <property type="evidence" value="ECO:0007669"/>
    <property type="project" value="InterPro"/>
</dbReference>
<feature type="site" description="Important for catalytic activity" evidence="3">
    <location>
        <position position="147"/>
    </location>
</feature>
<dbReference type="EMBL" id="CAJNYV010003034">
    <property type="protein sequence ID" value="CAF3526695.1"/>
    <property type="molecule type" value="Genomic_DNA"/>
</dbReference>
<dbReference type="InterPro" id="IPR006108">
    <property type="entry name" value="3HC_DH_C"/>
</dbReference>
<evidence type="ECO:0000259" key="5">
    <source>
        <dbReference type="Pfam" id="PF00725"/>
    </source>
</evidence>
<dbReference type="EMBL" id="CAJOBS010000706">
    <property type="protein sequence ID" value="CAF4628765.1"/>
    <property type="molecule type" value="Genomic_DNA"/>
</dbReference>
<comment type="caution">
    <text evidence="14">The sequence shown here is derived from an EMBL/GenBank/DDBJ whole genome shotgun (WGS) entry which is preliminary data.</text>
</comment>
<dbReference type="Proteomes" id="UP000663865">
    <property type="component" value="Unassembled WGS sequence"/>
</dbReference>
<evidence type="ECO:0000313" key="8">
    <source>
        <dbReference type="EMBL" id="CAF3260568.1"/>
    </source>
</evidence>
<dbReference type="Proteomes" id="UP000663873">
    <property type="component" value="Unassembled WGS sequence"/>
</dbReference>
<evidence type="ECO:0000256" key="3">
    <source>
        <dbReference type="PIRSR" id="PIRSR000105-1"/>
    </source>
</evidence>
<evidence type="ECO:0000313" key="17">
    <source>
        <dbReference type="Proteomes" id="UP000663862"/>
    </source>
</evidence>
<dbReference type="Pfam" id="PF02737">
    <property type="entry name" value="3HCDH_N"/>
    <property type="match status" value="1"/>
</dbReference>
<accession>A0A820PSF0</accession>
<dbReference type="SUPFAM" id="SSF48179">
    <property type="entry name" value="6-phosphogluconate dehydrogenase C-terminal domain-like"/>
    <property type="match status" value="1"/>
</dbReference>
<dbReference type="SUPFAM" id="SSF51735">
    <property type="entry name" value="NAD(P)-binding Rossmann-fold domains"/>
    <property type="match status" value="1"/>
</dbReference>
<dbReference type="InterPro" id="IPR008927">
    <property type="entry name" value="6-PGluconate_DH-like_C_sf"/>
</dbReference>
<dbReference type="Gene3D" id="1.10.1040.10">
    <property type="entry name" value="N-(1-d-carboxylethyl)-l-norvaline Dehydrogenase, domain 2"/>
    <property type="match status" value="1"/>
</dbReference>
<dbReference type="Proteomes" id="UP000663869">
    <property type="component" value="Unassembled WGS sequence"/>
</dbReference>
<comment type="similarity">
    <text evidence="1">Belongs to the 3-hydroxyacyl-CoA dehydrogenase family.</text>
</comment>
<dbReference type="GO" id="GO:0016616">
    <property type="term" value="F:oxidoreductase activity, acting on the CH-OH group of donors, NAD or NADP as acceptor"/>
    <property type="evidence" value="ECO:0007669"/>
    <property type="project" value="InterPro"/>
</dbReference>
<evidence type="ECO:0000313" key="15">
    <source>
        <dbReference type="EMBL" id="CAF4476781.1"/>
    </source>
</evidence>
<dbReference type="AlphaFoldDB" id="A0A820PSF0"/>
<dbReference type="Proteomes" id="UP000663838">
    <property type="component" value="Unassembled WGS sequence"/>
</dbReference>
<evidence type="ECO:0000313" key="12">
    <source>
        <dbReference type="EMBL" id="CAF4269485.1"/>
    </source>
</evidence>
<dbReference type="InterPro" id="IPR022694">
    <property type="entry name" value="3-OHacyl-CoA_DH"/>
</dbReference>
<dbReference type="EMBL" id="CAJOBP010003592">
    <property type="protein sequence ID" value="CAF4411326.1"/>
    <property type="molecule type" value="Genomic_DNA"/>
</dbReference>
<dbReference type="PANTHER" id="PTHR48075">
    <property type="entry name" value="3-HYDROXYACYL-COA DEHYDROGENASE FAMILY PROTEIN"/>
    <property type="match status" value="1"/>
</dbReference>
<reference evidence="14" key="1">
    <citation type="submission" date="2021-02" db="EMBL/GenBank/DDBJ databases">
        <authorList>
            <person name="Nowell W R."/>
        </authorList>
    </citation>
    <scope>NUCLEOTIDE SEQUENCE</scope>
</reference>
<evidence type="ECO:0000313" key="10">
    <source>
        <dbReference type="EMBL" id="CAF3526695.1"/>
    </source>
</evidence>
<evidence type="ECO:0000256" key="2">
    <source>
        <dbReference type="ARBA" id="ARBA00023002"/>
    </source>
</evidence>
<dbReference type="EMBL" id="CAJNXB010002562">
    <property type="protein sequence ID" value="CAF3260568.1"/>
    <property type="molecule type" value="Genomic_DNA"/>
</dbReference>
<dbReference type="GO" id="GO:0006631">
    <property type="term" value="P:fatty acid metabolic process"/>
    <property type="evidence" value="ECO:0007669"/>
    <property type="project" value="InterPro"/>
</dbReference>
<dbReference type="Proteomes" id="UP000663872">
    <property type="component" value="Unassembled WGS sequence"/>
</dbReference>
<evidence type="ECO:0000313" key="9">
    <source>
        <dbReference type="EMBL" id="CAF3443256.1"/>
    </source>
</evidence>
<dbReference type="InterPro" id="IPR013328">
    <property type="entry name" value="6PGD_dom2"/>
</dbReference>
<evidence type="ECO:0000259" key="6">
    <source>
        <dbReference type="Pfam" id="PF02737"/>
    </source>
</evidence>
<name>A0A820PSF0_9BILA</name>
<evidence type="ECO:0000313" key="16">
    <source>
        <dbReference type="EMBL" id="CAF4628765.1"/>
    </source>
</evidence>
<feature type="domain" description="3-hydroxyacyl-CoA dehydrogenase NAD binding" evidence="6">
    <location>
        <begin position="14"/>
        <end position="191"/>
    </location>
</feature>
<dbReference type="EMBL" id="CAJOBR010000179">
    <property type="protein sequence ID" value="CAF4476781.1"/>
    <property type="molecule type" value="Genomic_DNA"/>
</dbReference>
<dbReference type="Pfam" id="PF00725">
    <property type="entry name" value="3HCDH"/>
    <property type="match status" value="1"/>
</dbReference>
<dbReference type="Proteomes" id="UP000663833">
    <property type="component" value="Unassembled WGS sequence"/>
</dbReference>
<dbReference type="InterPro" id="IPR036291">
    <property type="entry name" value="NAD(P)-bd_dom_sf"/>
</dbReference>
<proteinExistence type="inferred from homology"/>
<evidence type="ECO:0000256" key="4">
    <source>
        <dbReference type="SAM" id="Phobius"/>
    </source>
</evidence>
<dbReference type="Gene3D" id="3.40.50.720">
    <property type="entry name" value="NAD(P)-binding Rossmann-like Domain"/>
    <property type="match status" value="1"/>
</dbReference>
<keyword evidence="4" id="KW-0812">Transmembrane</keyword>
<dbReference type="EMBL" id="CAJNYD010000062">
    <property type="protein sequence ID" value="CAF3202736.1"/>
    <property type="molecule type" value="Genomic_DNA"/>
</dbReference>
<dbReference type="InterPro" id="IPR006180">
    <property type="entry name" value="3-OHacyl-CoA_DH_CS"/>
</dbReference>